<evidence type="ECO:0000313" key="1">
    <source>
        <dbReference type="EMBL" id="XDT71066.1"/>
    </source>
</evidence>
<dbReference type="EMBL" id="CP154858">
    <property type="protein sequence ID" value="XDT71066.1"/>
    <property type="molecule type" value="Genomic_DNA"/>
</dbReference>
<gene>
    <name evidence="1" type="ORF">AAIA72_09610</name>
</gene>
<dbReference type="RefSeq" id="WP_369600105.1">
    <property type="nucleotide sequence ID" value="NZ_CP154858.1"/>
</dbReference>
<dbReference type="KEGG" id="tcd:AAIA72_09610"/>
<protein>
    <submittedName>
        <fullName evidence="1">Uncharacterized protein</fullName>
    </submittedName>
</protein>
<accession>A0AB39URY5</accession>
<sequence>MGWLQQLEIIKDTVQTGIDQTVESVERIHQRIGDAALDVLVRAGAPEARISALRERQQQILTIVYGTIREVNQSLGALATDLIDTVETGKVAAESTREVSERNDASGQG</sequence>
<reference evidence="1" key="1">
    <citation type="submission" date="2024-05" db="EMBL/GenBank/DDBJ databases">
        <title>Genome sequencing of novel strain.</title>
        <authorList>
            <person name="Ganbat D."/>
            <person name="Ganbat S."/>
            <person name="Lee S.-J."/>
        </authorList>
    </citation>
    <scope>NUCLEOTIDE SEQUENCE</scope>
    <source>
        <strain evidence="1">SMD15-11</strain>
    </source>
</reference>
<dbReference type="AlphaFoldDB" id="A0AB39URY5"/>
<name>A0AB39URY5_9GAMM</name>
<proteinExistence type="predicted"/>
<organism evidence="1">
    <name type="scientific">Thermohahella caldifontis</name>
    <dbReference type="NCBI Taxonomy" id="3142973"/>
    <lineage>
        <taxon>Bacteria</taxon>
        <taxon>Pseudomonadati</taxon>
        <taxon>Pseudomonadota</taxon>
        <taxon>Gammaproteobacteria</taxon>
        <taxon>Oceanospirillales</taxon>
        <taxon>Hahellaceae</taxon>
        <taxon>Thermohahella</taxon>
    </lineage>
</organism>